<reference evidence="1" key="1">
    <citation type="submission" date="2021-01" db="EMBL/GenBank/DDBJ databases">
        <authorList>
            <person name="Corre E."/>
            <person name="Pelletier E."/>
            <person name="Niang G."/>
            <person name="Scheremetjew M."/>
            <person name="Finn R."/>
            <person name="Kale V."/>
            <person name="Holt S."/>
            <person name="Cochrane G."/>
            <person name="Meng A."/>
            <person name="Brown T."/>
            <person name="Cohen L."/>
        </authorList>
    </citation>
    <scope>NUCLEOTIDE SEQUENCE</scope>
    <source>
        <strain evidence="1">CCMP281</strain>
    </source>
</reference>
<dbReference type="InterPro" id="IPR023389">
    <property type="entry name" value="DOPA-like_sf"/>
</dbReference>
<name>A0A7S3AEL2_9EUKA</name>
<dbReference type="InterPro" id="IPR014980">
    <property type="entry name" value="DOPA_dioxygen"/>
</dbReference>
<dbReference type="AlphaFoldDB" id="A0A7S3AEL2"/>
<evidence type="ECO:0000313" key="1">
    <source>
        <dbReference type="EMBL" id="CAE0097088.1"/>
    </source>
</evidence>
<organism evidence="1">
    <name type="scientific">Haptolina ericina</name>
    <dbReference type="NCBI Taxonomy" id="156174"/>
    <lineage>
        <taxon>Eukaryota</taxon>
        <taxon>Haptista</taxon>
        <taxon>Haptophyta</taxon>
        <taxon>Prymnesiophyceae</taxon>
        <taxon>Prymnesiales</taxon>
        <taxon>Prymnesiaceae</taxon>
        <taxon>Haptolina</taxon>
    </lineage>
</organism>
<accession>A0A7S3AEL2</accession>
<sequence>MPPSSVRQTLAFSAGAFPVDCRNQTWKQDGGTLEVMSWHIHYTTVTEDMPRFYEAFLSRFADRFNPVQYPGFLKHQCPFGPNFGSSTFEYICSLEGPMQEHSVRITEGGDPWPDPQRAFFIPIRYADEAWQWALANKGELDVLKHPNTGCMHDDHSLRARWNTTLRDRCALFPSSCSYESCASLTKTYSCADYYAPGKPFAGWCDLTCGYTPVNPVISVLEFPCNLPGSGCNDTLYPGPPSCGCLLPLPSDDPKYSCKGCILQLTMG</sequence>
<proteinExistence type="predicted"/>
<protein>
    <submittedName>
        <fullName evidence="1">Uncharacterized protein</fullName>
    </submittedName>
</protein>
<dbReference type="EMBL" id="HBHX01001115">
    <property type="protein sequence ID" value="CAE0097088.1"/>
    <property type="molecule type" value="Transcribed_RNA"/>
</dbReference>
<gene>
    <name evidence="1" type="ORF">HERI1096_LOCUS644</name>
</gene>
<dbReference type="SUPFAM" id="SSF143410">
    <property type="entry name" value="DOPA-like"/>
    <property type="match status" value="1"/>
</dbReference>
<dbReference type="Gene3D" id="3.30.70.1240">
    <property type="entry name" value="DOPA-like domains"/>
    <property type="match status" value="1"/>
</dbReference>
<dbReference type="Pfam" id="PF08883">
    <property type="entry name" value="DOPA_dioxygen"/>
    <property type="match status" value="1"/>
</dbReference>